<protein>
    <submittedName>
        <fullName evidence="2">Uncharacterized protein</fullName>
    </submittedName>
</protein>
<dbReference type="Proteomes" id="UP000623467">
    <property type="component" value="Unassembled WGS sequence"/>
</dbReference>
<reference evidence="2" key="1">
    <citation type="submission" date="2020-05" db="EMBL/GenBank/DDBJ databases">
        <title>Mycena genomes resolve the evolution of fungal bioluminescence.</title>
        <authorList>
            <person name="Tsai I.J."/>
        </authorList>
    </citation>
    <scope>NUCLEOTIDE SEQUENCE</scope>
    <source>
        <strain evidence="2">160909Yilan</strain>
    </source>
</reference>
<evidence type="ECO:0000313" key="3">
    <source>
        <dbReference type="Proteomes" id="UP000623467"/>
    </source>
</evidence>
<feature type="region of interest" description="Disordered" evidence="1">
    <location>
        <begin position="275"/>
        <end position="309"/>
    </location>
</feature>
<dbReference type="EMBL" id="JACAZH010000030">
    <property type="protein sequence ID" value="KAF7340661.1"/>
    <property type="molecule type" value="Genomic_DNA"/>
</dbReference>
<organism evidence="2 3">
    <name type="scientific">Mycena sanguinolenta</name>
    <dbReference type="NCBI Taxonomy" id="230812"/>
    <lineage>
        <taxon>Eukaryota</taxon>
        <taxon>Fungi</taxon>
        <taxon>Dikarya</taxon>
        <taxon>Basidiomycota</taxon>
        <taxon>Agaricomycotina</taxon>
        <taxon>Agaricomycetes</taxon>
        <taxon>Agaricomycetidae</taxon>
        <taxon>Agaricales</taxon>
        <taxon>Marasmiineae</taxon>
        <taxon>Mycenaceae</taxon>
        <taxon>Mycena</taxon>
    </lineage>
</organism>
<accession>A0A8H7CLP0</accession>
<gene>
    <name evidence="2" type="ORF">MSAN_02138100</name>
</gene>
<proteinExistence type="predicted"/>
<evidence type="ECO:0000256" key="1">
    <source>
        <dbReference type="SAM" id="MobiDB-lite"/>
    </source>
</evidence>
<dbReference type="AlphaFoldDB" id="A0A8H7CLP0"/>
<keyword evidence="3" id="KW-1185">Reference proteome</keyword>
<dbReference type="OrthoDB" id="2958293at2759"/>
<feature type="compositionally biased region" description="Basic and acidic residues" evidence="1">
    <location>
        <begin position="278"/>
        <end position="301"/>
    </location>
</feature>
<comment type="caution">
    <text evidence="2">The sequence shown here is derived from an EMBL/GenBank/DDBJ whole genome shotgun (WGS) entry which is preliminary data.</text>
</comment>
<evidence type="ECO:0000313" key="2">
    <source>
        <dbReference type="EMBL" id="KAF7340661.1"/>
    </source>
</evidence>
<sequence>MLHLTCRKNQDFREAFKYIHSEFQRTLYHSICVVNLGQHRPISISDSNIVNLGTVFHCSSNPLEDSVDIAFLPNAEAPYLNAWRTFEGGTGKVMPDGWTRFQSNEVFNNTLYIALFIVNNRFGRNVWLSQANHIFRRLHIMSNFEDYVVVDYIRFDLEILGTTGDFPEDFLFLCPREDFRTSTSSARWPACAAYWSLDPSGADRLSSEDAARLGFPFFDPVTGVYGLSWDASVYDGLRQFHEAKGFDPYSQNVARHLGHSLYHLSSKAEAPLANVDSGDEHFDADIDSDHRSGYTECESEHGSTSACDDSDLDIDTGSSYIQEIVPDPAGENCRLEHAESSNCDNHNASESTVEEDMMVEEMFAPSRSLNLLMSIQLVSILFLGLCNLC</sequence>
<name>A0A8H7CLP0_9AGAR</name>